<evidence type="ECO:0000256" key="2">
    <source>
        <dbReference type="ARBA" id="ARBA00022630"/>
    </source>
</evidence>
<keyword evidence="2 6" id="KW-0285">Flavoprotein</keyword>
<keyword evidence="9" id="KW-1185">Reference proteome</keyword>
<keyword evidence="6" id="KW-0963">Cytoplasm</keyword>
<dbReference type="GeneID" id="99718205"/>
<evidence type="ECO:0000256" key="5">
    <source>
        <dbReference type="ARBA" id="ARBA00023133"/>
    </source>
</evidence>
<name>A0AA34RCG3_CHLPE</name>
<dbReference type="Proteomes" id="UP000008305">
    <property type="component" value="Chromosome"/>
</dbReference>
<dbReference type="InterPro" id="IPR002937">
    <property type="entry name" value="Amino_oxidase"/>
</dbReference>
<reference evidence="8 9" key="1">
    <citation type="journal article" date="2011" name="J. Bacteriol.">
        <title>Genome sequence of the obligate intracellular animal pathogen Chlamydia pecorum E58.</title>
        <authorList>
            <person name="Mojica S."/>
            <person name="Huot Creasy H."/>
            <person name="Daugherty S."/>
            <person name="Read T.D."/>
            <person name="Kim T."/>
            <person name="Kaltenboeck B."/>
            <person name="Bavoil P."/>
            <person name="Myers G.S."/>
        </authorList>
    </citation>
    <scope>NUCLEOTIDE SEQUENCE [LARGE SCALE GENOMIC DNA]</scope>
    <source>
        <strain evidence="8 9">E58</strain>
    </source>
</reference>
<comment type="subcellular location">
    <subcellularLocation>
        <location evidence="6">Cytoplasm</location>
    </subcellularLocation>
</comment>
<dbReference type="EC" id="1.3.3.15" evidence="6"/>
<evidence type="ECO:0000259" key="7">
    <source>
        <dbReference type="Pfam" id="PF01593"/>
    </source>
</evidence>
<dbReference type="InterPro" id="IPR004572">
    <property type="entry name" value="Protoporphyrinogen_oxidase"/>
</dbReference>
<dbReference type="AlphaFoldDB" id="A0AA34RCG3"/>
<evidence type="ECO:0000256" key="4">
    <source>
        <dbReference type="ARBA" id="ARBA00023002"/>
    </source>
</evidence>
<evidence type="ECO:0000313" key="8">
    <source>
        <dbReference type="EMBL" id="AEB41171.1"/>
    </source>
</evidence>
<dbReference type="InterPro" id="IPR050464">
    <property type="entry name" value="Zeta_carotene_desat/Oxidored"/>
</dbReference>
<dbReference type="EMBL" id="CP002608">
    <property type="protein sequence ID" value="AEB41171.1"/>
    <property type="molecule type" value="Genomic_DNA"/>
</dbReference>
<comment type="pathway">
    <text evidence="6">Porphyrin-containing compound metabolism; protoheme biosynthesis.</text>
</comment>
<comment type="catalytic activity">
    <reaction evidence="6">
        <text>coproporphyrinogen III + 3 O2 = coproporphyrin III + 3 H2O2</text>
        <dbReference type="Rhea" id="RHEA:43436"/>
        <dbReference type="ChEBI" id="CHEBI:15379"/>
        <dbReference type="ChEBI" id="CHEBI:16240"/>
        <dbReference type="ChEBI" id="CHEBI:57309"/>
        <dbReference type="ChEBI" id="CHEBI:131725"/>
        <dbReference type="EC" id="1.3.3.15"/>
    </reaction>
</comment>
<accession>A0AA34RCG3</accession>
<organism evidence="8 9">
    <name type="scientific">Chlamydia pecorum (strain ATCC VR-628 / DSM 29919 / E58)</name>
    <name type="common">Chlamydophila pecorum</name>
    <dbReference type="NCBI Taxonomy" id="331635"/>
    <lineage>
        <taxon>Bacteria</taxon>
        <taxon>Pseudomonadati</taxon>
        <taxon>Chlamydiota</taxon>
        <taxon>Chlamydiia</taxon>
        <taxon>Chlamydiales</taxon>
        <taxon>Chlamydiaceae</taxon>
        <taxon>Chlamydia/Chlamydophila group</taxon>
        <taxon>Chlamydia</taxon>
    </lineage>
</organism>
<dbReference type="PANTHER" id="PTHR42923">
    <property type="entry name" value="PROTOPORPHYRINOGEN OXIDASE"/>
    <property type="match status" value="1"/>
</dbReference>
<dbReference type="GO" id="GO:0004729">
    <property type="term" value="F:oxygen-dependent protoporphyrinogen oxidase activity"/>
    <property type="evidence" value="ECO:0007669"/>
    <property type="project" value="UniProtKB-UniRule"/>
</dbReference>
<gene>
    <name evidence="8" type="primary">hemG</name>
    <name evidence="8" type="ordered locus">G5S_0146</name>
</gene>
<dbReference type="GO" id="GO:0005737">
    <property type="term" value="C:cytoplasm"/>
    <property type="evidence" value="ECO:0007669"/>
    <property type="project" value="UniProtKB-SubCell"/>
</dbReference>
<dbReference type="Pfam" id="PF01593">
    <property type="entry name" value="Amino_oxidase"/>
    <property type="match status" value="1"/>
</dbReference>
<protein>
    <recommendedName>
        <fullName evidence="6">Coproporphyrinogen III oxidase</fullName>
        <ecNumber evidence="6">1.3.3.15</ecNumber>
    </recommendedName>
</protein>
<dbReference type="GO" id="GO:0006783">
    <property type="term" value="P:heme biosynthetic process"/>
    <property type="evidence" value="ECO:0007669"/>
    <property type="project" value="UniProtKB-UniRule"/>
</dbReference>
<proteinExistence type="inferred from homology"/>
<keyword evidence="3 6" id="KW-0274">FAD</keyword>
<feature type="domain" description="Amine oxidase" evidence="7">
    <location>
        <begin position="11"/>
        <end position="332"/>
    </location>
</feature>
<dbReference type="RefSeq" id="WP_013712249.1">
    <property type="nucleotide sequence ID" value="NC_015408.1"/>
</dbReference>
<dbReference type="InterPro" id="IPR036188">
    <property type="entry name" value="FAD/NAD-bd_sf"/>
</dbReference>
<evidence type="ECO:0000256" key="6">
    <source>
        <dbReference type="RuleBase" id="RU364052"/>
    </source>
</evidence>
<dbReference type="KEGG" id="cpm:G5S_0146"/>
<evidence type="ECO:0000313" key="9">
    <source>
        <dbReference type="Proteomes" id="UP000008305"/>
    </source>
</evidence>
<evidence type="ECO:0000256" key="1">
    <source>
        <dbReference type="ARBA" id="ARBA00001974"/>
    </source>
</evidence>
<comment type="similarity">
    <text evidence="6">Belongs to the protoporphyrinogen/coproporphyrinogen oxidase family. Coproporphyrinogen III oxidase subfamily.</text>
</comment>
<dbReference type="SUPFAM" id="SSF54373">
    <property type="entry name" value="FAD-linked reductases, C-terminal domain"/>
    <property type="match status" value="1"/>
</dbReference>
<dbReference type="PANTHER" id="PTHR42923:SF3">
    <property type="entry name" value="PROTOPORPHYRINOGEN OXIDASE"/>
    <property type="match status" value="1"/>
</dbReference>
<evidence type="ECO:0000256" key="3">
    <source>
        <dbReference type="ARBA" id="ARBA00022827"/>
    </source>
</evidence>
<comment type="cofactor">
    <cofactor evidence="1 6">
        <name>FAD</name>
        <dbReference type="ChEBI" id="CHEBI:57692"/>
    </cofactor>
</comment>
<keyword evidence="5 6" id="KW-0350">Heme biosynthesis</keyword>
<comment type="function">
    <text evidence="6">Involved in coproporphyrin-dependent heme b biosynthesis. Catalyzes the oxidation of coproporphyrinogen III to coproporphyrin III.</text>
</comment>
<dbReference type="Gene3D" id="3.50.50.60">
    <property type="entry name" value="FAD/NAD(P)-binding domain"/>
    <property type="match status" value="1"/>
</dbReference>
<dbReference type="SUPFAM" id="SSF51905">
    <property type="entry name" value="FAD/NAD(P)-binding domain"/>
    <property type="match status" value="1"/>
</dbReference>
<dbReference type="NCBIfam" id="TIGR00562">
    <property type="entry name" value="proto_IX_ox"/>
    <property type="match status" value="1"/>
</dbReference>
<sequence length="423" mass="46504">MKNIIVIGSGISGLSSAWWLQKKFPSAHILILEKAPSPGGLLHTKKCEEFLFDLGPKGFLTRGEGLFTLKLIDELGLNEALIFSDKTAKNRYIHYKGKTKKISLWSLLQEGLLTALMKDFFAPRNPNDSSVEAFLQRHSSQNLTKHILNPIITAIRAGKSPHLSTYMAFPSLAKREAETGSLLKSALKEMLFPSHAKGTYSLATLKPSLHLLIETLIKKLSATWRFSSPVIQIHASSDQVQITTPSETLSADLAIYTGPLHLLPSLTDLPSIHRMTEKLTPWHFSSTALGWRSANFSLPKGYGMLFAEVPPLLGIVWNSQIFPQRAPGTTSLSLLLEGYWHEEDAYACSIATISEYLGIFQKPDAFALFSPSDGVPQHNVGFFKAKQQILPSLPKTLKLAGQNIAGPGLNRCIASAFKTVSSL</sequence>
<dbReference type="NCBIfam" id="NF008843">
    <property type="entry name" value="PRK11883.1-3"/>
    <property type="match status" value="1"/>
</dbReference>
<keyword evidence="4 6" id="KW-0560">Oxidoreductase</keyword>